<dbReference type="InterPro" id="IPR015797">
    <property type="entry name" value="NUDIX_hydrolase-like_dom_sf"/>
</dbReference>
<evidence type="ECO:0000313" key="2">
    <source>
        <dbReference type="EMBL" id="QHS89052.1"/>
    </source>
</evidence>
<dbReference type="EMBL" id="MN739104">
    <property type="protein sequence ID" value="QHS89052.1"/>
    <property type="molecule type" value="Genomic_DNA"/>
</dbReference>
<reference evidence="2" key="1">
    <citation type="journal article" date="2020" name="Nature">
        <title>Giant virus diversity and host interactions through global metagenomics.</title>
        <authorList>
            <person name="Schulz F."/>
            <person name="Roux S."/>
            <person name="Paez-Espino D."/>
            <person name="Jungbluth S."/>
            <person name="Walsh D.A."/>
            <person name="Denef V.J."/>
            <person name="McMahon K.D."/>
            <person name="Konstantinidis K.T."/>
            <person name="Eloe-Fadrosh E.A."/>
            <person name="Kyrpides N.C."/>
            <person name="Woyke T."/>
        </authorList>
    </citation>
    <scope>NUCLEOTIDE SEQUENCE</scope>
    <source>
        <strain evidence="2">GVMAG-M-3300010158-59</strain>
    </source>
</reference>
<proteinExistence type="predicted"/>
<evidence type="ECO:0008006" key="3">
    <source>
        <dbReference type="Google" id="ProtNLM"/>
    </source>
</evidence>
<dbReference type="SUPFAM" id="SSF55811">
    <property type="entry name" value="Nudix"/>
    <property type="match status" value="1"/>
</dbReference>
<feature type="compositionally biased region" description="Basic residues" evidence="1">
    <location>
        <begin position="203"/>
        <end position="215"/>
    </location>
</feature>
<dbReference type="Gene3D" id="3.90.79.10">
    <property type="entry name" value="Nucleoside Triphosphate Pyrophosphohydrolase"/>
    <property type="match status" value="1"/>
</dbReference>
<protein>
    <recommendedName>
        <fullName evidence="3">Nudix hydrolase domain-containing protein</fullName>
    </recommendedName>
</protein>
<sequence length="247" mass="28806">MGSGVLPTTIHNNTLYFLFGKENKFADTPGWSDFGGGTEQGESFLETASREASEESTGFLGSKQEIKKQLLKKGSYYIDIPTANANTNIKAKNIYRMYLLPMRYSEELPHYYNNNQKFLQTHLDEMIIKKSKIFEKAEIQWIPFTQLLQKKSTFRSYFQNTIEILIKQQQQITEFIQGTLDKKKKYSPTIYTMGSSMSSAKGTRSRTHPGRKNYTTKKGDKVFHRKGKYVRRSRRPYYGGKRTMRRY</sequence>
<name>A0A6C0BAK0_9ZZZZ</name>
<organism evidence="2">
    <name type="scientific">viral metagenome</name>
    <dbReference type="NCBI Taxonomy" id="1070528"/>
    <lineage>
        <taxon>unclassified sequences</taxon>
        <taxon>metagenomes</taxon>
        <taxon>organismal metagenomes</taxon>
    </lineage>
</organism>
<feature type="region of interest" description="Disordered" evidence="1">
    <location>
        <begin position="195"/>
        <end position="222"/>
    </location>
</feature>
<accession>A0A6C0BAK0</accession>
<dbReference type="AlphaFoldDB" id="A0A6C0BAK0"/>
<evidence type="ECO:0000256" key="1">
    <source>
        <dbReference type="SAM" id="MobiDB-lite"/>
    </source>
</evidence>
<dbReference type="CDD" id="cd02883">
    <property type="entry name" value="NUDIX_Hydrolase"/>
    <property type="match status" value="1"/>
</dbReference>